<sequence length="68" mass="7397">MATLMLNLMWLPGLSLAALALILLLASFPLWVALAYFCYAASSLRRAWLGLAALALPSLLLNAFAYVR</sequence>
<dbReference type="KEGG" id="lez:GLE_2553"/>
<dbReference type="PATRIC" id="fig|69.6.peg.2513"/>
<reference evidence="1 2" key="1">
    <citation type="submission" date="2015-11" db="EMBL/GenBank/DDBJ databases">
        <title>Genome sequences of Lysobacter enzymogenes strain C3 and Lysobacter antibioticus ATCC 29479.</title>
        <authorList>
            <person name="Kobayashi D.Y."/>
        </authorList>
    </citation>
    <scope>NUCLEOTIDE SEQUENCE [LARGE SCALE GENOMIC DNA]</scope>
    <source>
        <strain evidence="1 2">C3</strain>
    </source>
</reference>
<dbReference type="EMBL" id="CP013140">
    <property type="protein sequence ID" value="ALN57902.1"/>
    <property type="molecule type" value="Genomic_DNA"/>
</dbReference>
<gene>
    <name evidence="1" type="ORF">GLE_2553</name>
</gene>
<evidence type="ECO:0000313" key="1">
    <source>
        <dbReference type="EMBL" id="ALN57902.1"/>
    </source>
</evidence>
<dbReference type="AlphaFoldDB" id="A0A0S2DHK0"/>
<dbReference type="STRING" id="69.GLE_2553"/>
<dbReference type="RefSeq" id="WP_057947631.1">
    <property type="nucleotide sequence ID" value="NZ_CP110813.1"/>
</dbReference>
<evidence type="ECO:0000313" key="2">
    <source>
        <dbReference type="Proteomes" id="UP000061569"/>
    </source>
</evidence>
<protein>
    <submittedName>
        <fullName evidence="1">Uncharacterized protein</fullName>
    </submittedName>
</protein>
<accession>A0A0S2DHK0</accession>
<dbReference type="Proteomes" id="UP000061569">
    <property type="component" value="Chromosome"/>
</dbReference>
<name>A0A0S2DHK0_LYSEN</name>
<proteinExistence type="predicted"/>
<organism evidence="1 2">
    <name type="scientific">Lysobacter enzymogenes</name>
    <dbReference type="NCBI Taxonomy" id="69"/>
    <lineage>
        <taxon>Bacteria</taxon>
        <taxon>Pseudomonadati</taxon>
        <taxon>Pseudomonadota</taxon>
        <taxon>Gammaproteobacteria</taxon>
        <taxon>Lysobacterales</taxon>
        <taxon>Lysobacteraceae</taxon>
        <taxon>Lysobacter</taxon>
    </lineage>
</organism>